<evidence type="ECO:0000256" key="1">
    <source>
        <dbReference type="SAM" id="MobiDB-lite"/>
    </source>
</evidence>
<dbReference type="AlphaFoldDB" id="A0A2I0JGD7"/>
<protein>
    <submittedName>
        <fullName evidence="2">Uncharacterized protein</fullName>
    </submittedName>
</protein>
<reference evidence="2 3" key="1">
    <citation type="submission" date="2017-11" db="EMBL/GenBank/DDBJ databases">
        <title>De-novo sequencing of pomegranate (Punica granatum L.) genome.</title>
        <authorList>
            <person name="Akparov Z."/>
            <person name="Amiraslanov A."/>
            <person name="Hajiyeva S."/>
            <person name="Abbasov M."/>
            <person name="Kaur K."/>
            <person name="Hamwieh A."/>
            <person name="Solovyev V."/>
            <person name="Salamov A."/>
            <person name="Braich B."/>
            <person name="Kosarev P."/>
            <person name="Mahmoud A."/>
            <person name="Hajiyev E."/>
            <person name="Babayeva S."/>
            <person name="Izzatullayeva V."/>
            <person name="Mammadov A."/>
            <person name="Mammadov A."/>
            <person name="Sharifova S."/>
            <person name="Ojaghi J."/>
            <person name="Eynullazada K."/>
            <person name="Bayramov B."/>
            <person name="Abdulazimova A."/>
            <person name="Shahmuradov I."/>
        </authorList>
    </citation>
    <scope>NUCLEOTIDE SEQUENCE [LARGE SCALE GENOMIC DNA]</scope>
    <source>
        <strain evidence="3">cv. AG2017</strain>
        <tissue evidence="2">Leaf</tissue>
    </source>
</reference>
<dbReference type="EMBL" id="PGOL01001713">
    <property type="protein sequence ID" value="PKI55298.1"/>
    <property type="molecule type" value="Genomic_DNA"/>
</dbReference>
<feature type="region of interest" description="Disordered" evidence="1">
    <location>
        <begin position="57"/>
        <end position="126"/>
    </location>
</feature>
<name>A0A2I0JGD7_PUNGR</name>
<feature type="compositionally biased region" description="Low complexity" evidence="1">
    <location>
        <begin position="73"/>
        <end position="83"/>
    </location>
</feature>
<gene>
    <name evidence="2" type="ORF">CRG98_024314</name>
</gene>
<proteinExistence type="predicted"/>
<feature type="region of interest" description="Disordered" evidence="1">
    <location>
        <begin position="1"/>
        <end position="29"/>
    </location>
</feature>
<evidence type="ECO:0000313" key="2">
    <source>
        <dbReference type="EMBL" id="PKI55298.1"/>
    </source>
</evidence>
<evidence type="ECO:0000313" key="3">
    <source>
        <dbReference type="Proteomes" id="UP000233551"/>
    </source>
</evidence>
<dbReference type="Proteomes" id="UP000233551">
    <property type="component" value="Unassembled WGS sequence"/>
</dbReference>
<sequence length="126" mass="13440">MNAGNPLFFQTQENAGGEGEMNKIWDDDGVWDGGEQDRLNLSGLISEERIRARNVMGSPRLNGCNGLGEQGEESPLSSGPSELNEQAARDVMSSPQPSNLNGPSTSSPNHVQNYQPEGQLNSVAGI</sequence>
<accession>A0A2I0JGD7</accession>
<feature type="compositionally biased region" description="Polar residues" evidence="1">
    <location>
        <begin position="93"/>
        <end position="126"/>
    </location>
</feature>
<keyword evidence="3" id="KW-1185">Reference proteome</keyword>
<comment type="caution">
    <text evidence="2">The sequence shown here is derived from an EMBL/GenBank/DDBJ whole genome shotgun (WGS) entry which is preliminary data.</text>
</comment>
<organism evidence="2 3">
    <name type="scientific">Punica granatum</name>
    <name type="common">Pomegranate</name>
    <dbReference type="NCBI Taxonomy" id="22663"/>
    <lineage>
        <taxon>Eukaryota</taxon>
        <taxon>Viridiplantae</taxon>
        <taxon>Streptophyta</taxon>
        <taxon>Embryophyta</taxon>
        <taxon>Tracheophyta</taxon>
        <taxon>Spermatophyta</taxon>
        <taxon>Magnoliopsida</taxon>
        <taxon>eudicotyledons</taxon>
        <taxon>Gunneridae</taxon>
        <taxon>Pentapetalae</taxon>
        <taxon>rosids</taxon>
        <taxon>malvids</taxon>
        <taxon>Myrtales</taxon>
        <taxon>Lythraceae</taxon>
        <taxon>Punica</taxon>
    </lineage>
</organism>